<evidence type="ECO:0000256" key="1">
    <source>
        <dbReference type="SAM" id="MobiDB-lite"/>
    </source>
</evidence>
<gene>
    <name evidence="2" type="ORF">LCGC14_2088550</name>
</gene>
<proteinExistence type="predicted"/>
<name>A0A0F9HAE6_9ZZZZ</name>
<dbReference type="AlphaFoldDB" id="A0A0F9HAE6"/>
<reference evidence="2" key="1">
    <citation type="journal article" date="2015" name="Nature">
        <title>Complex archaea that bridge the gap between prokaryotes and eukaryotes.</title>
        <authorList>
            <person name="Spang A."/>
            <person name="Saw J.H."/>
            <person name="Jorgensen S.L."/>
            <person name="Zaremba-Niedzwiedzka K."/>
            <person name="Martijn J."/>
            <person name="Lind A.E."/>
            <person name="van Eijk R."/>
            <person name="Schleper C."/>
            <person name="Guy L."/>
            <person name="Ettema T.J."/>
        </authorList>
    </citation>
    <scope>NUCLEOTIDE SEQUENCE</scope>
</reference>
<sequence length="73" mass="8032">MSKPLSHDPPMGPWWCPTCRHDLMDMEVNDDGQHSPTMGGCGEPVERRAGVKAPHRRTPAPQLGPDTAATRMK</sequence>
<accession>A0A0F9HAE6</accession>
<comment type="caution">
    <text evidence="2">The sequence shown here is derived from an EMBL/GenBank/DDBJ whole genome shotgun (WGS) entry which is preliminary data.</text>
</comment>
<organism evidence="2">
    <name type="scientific">marine sediment metagenome</name>
    <dbReference type="NCBI Taxonomy" id="412755"/>
    <lineage>
        <taxon>unclassified sequences</taxon>
        <taxon>metagenomes</taxon>
        <taxon>ecological metagenomes</taxon>
    </lineage>
</organism>
<feature type="region of interest" description="Disordered" evidence="1">
    <location>
        <begin position="27"/>
        <end position="73"/>
    </location>
</feature>
<protein>
    <submittedName>
        <fullName evidence="2">Uncharacterized protein</fullName>
    </submittedName>
</protein>
<evidence type="ECO:0000313" key="2">
    <source>
        <dbReference type="EMBL" id="KKL72072.1"/>
    </source>
</evidence>
<dbReference type="EMBL" id="LAZR01025385">
    <property type="protein sequence ID" value="KKL72072.1"/>
    <property type="molecule type" value="Genomic_DNA"/>
</dbReference>